<feature type="compositionally biased region" description="Low complexity" evidence="1">
    <location>
        <begin position="308"/>
        <end position="320"/>
    </location>
</feature>
<evidence type="ECO:0000313" key="3">
    <source>
        <dbReference type="EMBL" id="KAK0617293.1"/>
    </source>
</evidence>
<feature type="compositionally biased region" description="Basic and acidic residues" evidence="1">
    <location>
        <begin position="482"/>
        <end position="508"/>
    </location>
</feature>
<dbReference type="InterPro" id="IPR045168">
    <property type="entry name" value="YTH_prot"/>
</dbReference>
<dbReference type="GO" id="GO:0000381">
    <property type="term" value="P:regulation of alternative mRNA splicing, via spliceosome"/>
    <property type="evidence" value="ECO:0007669"/>
    <property type="project" value="TreeGrafter"/>
</dbReference>
<feature type="compositionally biased region" description="Polar residues" evidence="1">
    <location>
        <begin position="194"/>
        <end position="209"/>
    </location>
</feature>
<dbReference type="EMBL" id="JAULSU010000005">
    <property type="protein sequence ID" value="KAK0617293.1"/>
    <property type="molecule type" value="Genomic_DNA"/>
</dbReference>
<dbReference type="GO" id="GO:1990247">
    <property type="term" value="F:N6-methyladenosine-containing RNA reader activity"/>
    <property type="evidence" value="ECO:0007669"/>
    <property type="project" value="TreeGrafter"/>
</dbReference>
<dbReference type="PROSITE" id="PS50882">
    <property type="entry name" value="YTH"/>
    <property type="match status" value="1"/>
</dbReference>
<feature type="domain" description="YTH" evidence="2">
    <location>
        <begin position="524"/>
        <end position="658"/>
    </location>
</feature>
<feature type="compositionally biased region" description="Low complexity" evidence="1">
    <location>
        <begin position="171"/>
        <end position="180"/>
    </location>
</feature>
<feature type="region of interest" description="Disordered" evidence="1">
    <location>
        <begin position="1"/>
        <end position="24"/>
    </location>
</feature>
<feature type="compositionally biased region" description="Polar residues" evidence="1">
    <location>
        <begin position="1"/>
        <end position="12"/>
    </location>
</feature>
<evidence type="ECO:0000256" key="1">
    <source>
        <dbReference type="SAM" id="MobiDB-lite"/>
    </source>
</evidence>
<organism evidence="3 4">
    <name type="scientific">Immersiella caudata</name>
    <dbReference type="NCBI Taxonomy" id="314043"/>
    <lineage>
        <taxon>Eukaryota</taxon>
        <taxon>Fungi</taxon>
        <taxon>Dikarya</taxon>
        <taxon>Ascomycota</taxon>
        <taxon>Pezizomycotina</taxon>
        <taxon>Sordariomycetes</taxon>
        <taxon>Sordariomycetidae</taxon>
        <taxon>Sordariales</taxon>
        <taxon>Lasiosphaeriaceae</taxon>
        <taxon>Immersiella</taxon>
    </lineage>
</organism>
<evidence type="ECO:0000313" key="4">
    <source>
        <dbReference type="Proteomes" id="UP001175000"/>
    </source>
</evidence>
<dbReference type="InterPro" id="IPR007275">
    <property type="entry name" value="YTH_domain"/>
</dbReference>
<dbReference type="Proteomes" id="UP001175000">
    <property type="component" value="Unassembled WGS sequence"/>
</dbReference>
<name>A0AA39WKW1_9PEZI</name>
<feature type="region of interest" description="Disordered" evidence="1">
    <location>
        <begin position="85"/>
        <end position="109"/>
    </location>
</feature>
<gene>
    <name evidence="3" type="ORF">B0T14DRAFT_568813</name>
</gene>
<dbReference type="GO" id="GO:0005654">
    <property type="term" value="C:nucleoplasm"/>
    <property type="evidence" value="ECO:0007669"/>
    <property type="project" value="TreeGrafter"/>
</dbReference>
<feature type="compositionally biased region" description="Polar residues" evidence="1">
    <location>
        <begin position="239"/>
        <end position="248"/>
    </location>
</feature>
<dbReference type="PANTHER" id="PTHR12357:SF3">
    <property type="entry name" value="YTH DOMAIN-CONTAINING PROTEIN 1"/>
    <property type="match status" value="1"/>
</dbReference>
<feature type="region of interest" description="Disordered" evidence="1">
    <location>
        <begin position="670"/>
        <end position="717"/>
    </location>
</feature>
<dbReference type="GO" id="GO:0003729">
    <property type="term" value="F:mRNA binding"/>
    <property type="evidence" value="ECO:0007669"/>
    <property type="project" value="TreeGrafter"/>
</dbReference>
<accession>A0AA39WKW1</accession>
<dbReference type="GO" id="GO:0000398">
    <property type="term" value="P:mRNA splicing, via spliceosome"/>
    <property type="evidence" value="ECO:0007669"/>
    <property type="project" value="TreeGrafter"/>
</dbReference>
<comment type="caution">
    <text evidence="3">The sequence shown here is derived from an EMBL/GenBank/DDBJ whole genome shotgun (WGS) entry which is preliminary data.</text>
</comment>
<dbReference type="CDD" id="cd21134">
    <property type="entry name" value="YTH"/>
    <property type="match status" value="1"/>
</dbReference>
<dbReference type="AlphaFoldDB" id="A0AA39WKW1"/>
<feature type="compositionally biased region" description="Polar residues" evidence="1">
    <location>
        <begin position="295"/>
        <end position="307"/>
    </location>
</feature>
<feature type="region of interest" description="Disordered" evidence="1">
    <location>
        <begin position="393"/>
        <end position="509"/>
    </location>
</feature>
<evidence type="ECO:0000259" key="2">
    <source>
        <dbReference type="PROSITE" id="PS50882"/>
    </source>
</evidence>
<keyword evidence="4" id="KW-1185">Reference proteome</keyword>
<feature type="compositionally biased region" description="Polar residues" evidence="1">
    <location>
        <begin position="90"/>
        <end position="101"/>
    </location>
</feature>
<reference evidence="3" key="1">
    <citation type="submission" date="2023-06" db="EMBL/GenBank/DDBJ databases">
        <title>Genome-scale phylogeny and comparative genomics of the fungal order Sordariales.</title>
        <authorList>
            <consortium name="Lawrence Berkeley National Laboratory"/>
            <person name="Hensen N."/>
            <person name="Bonometti L."/>
            <person name="Westerberg I."/>
            <person name="Brannstrom I.O."/>
            <person name="Guillou S."/>
            <person name="Cros-Aarteil S."/>
            <person name="Calhoun S."/>
            <person name="Haridas S."/>
            <person name="Kuo A."/>
            <person name="Mondo S."/>
            <person name="Pangilinan J."/>
            <person name="Riley R."/>
            <person name="Labutti K."/>
            <person name="Andreopoulos B."/>
            <person name="Lipzen A."/>
            <person name="Chen C."/>
            <person name="Yanf M."/>
            <person name="Daum C."/>
            <person name="Ng V."/>
            <person name="Clum A."/>
            <person name="Steindorff A."/>
            <person name="Ohm R."/>
            <person name="Martin F."/>
            <person name="Silar P."/>
            <person name="Natvig D."/>
            <person name="Lalanne C."/>
            <person name="Gautier V."/>
            <person name="Ament-Velasquez S.L."/>
            <person name="Kruys A."/>
            <person name="Hutchinson M.I."/>
            <person name="Powell A.J."/>
            <person name="Barry K."/>
            <person name="Miller A.N."/>
            <person name="Grigoriev I.V."/>
            <person name="Debuchy R."/>
            <person name="Gladieux P."/>
            <person name="Thoren M.H."/>
            <person name="Johannesson H."/>
        </authorList>
    </citation>
    <scope>NUCLEOTIDE SEQUENCE</scope>
    <source>
        <strain evidence="3">CBS 606.72</strain>
    </source>
</reference>
<feature type="compositionally biased region" description="Basic and acidic residues" evidence="1">
    <location>
        <begin position="678"/>
        <end position="717"/>
    </location>
</feature>
<dbReference type="Pfam" id="PF04146">
    <property type="entry name" value="YTH"/>
    <property type="match status" value="1"/>
</dbReference>
<sequence>MDSQKPSNSPPVTNAKPPPRATAPIVLKALTPPPRATSPVILRATTPILKATTPFPGATAPLFFGNMADRPRLDARAAELKEKLLRSRSTRTPNNNHSLTPASIRPPPLQTGLPQPPIPPFEDEGEDIADLIKSISAQSPPGPPITTNDKQTINQTVKQPVKSVPATAPVSSINASSQPAPISPAQPVPGLGPQTKTPVVNRPIKTNLSPEGEVMKDVSVKREQPSPTEKATPLPVYQPKQTAPSSVPKNIREKEKSQFTPTKQPVVVPEYRGGGQSGPASTSVAGVTAREGGRNQESISDTNARKASSSTNGNSLNTSNHIQGAENALTRLLERDADLRDWLIMTNYHDIELRNRKLERHRKAAALAAEKERIEVEQRKLMEEDELDRMQGIAPTSVTPVPNSTLFAAPTKRTNSSKDGNQLVPAKRSTLEQYRRRPEPQPYSHRRTPSREPSPARKRPRQYSPRPPDYRGPPHNMRRRRSDFSEHADQDRERRHDSGYDDRHREVDLDGPPIDIDLGRKGDTRFFIVKSFNEQNVQRCMEDGVWATQVHNVQTLTKAFADCKHVILFFSVNRSKAFQGYARMATTPSPDTPHPRWIHNINWETSHPFRVQWLSKIEVQFYHIGHIKNPYNEGNAVLVGKDGQEVEEECGRRLLKDMFAIGEAKYQSKYGPVRKHDRRDERNGRRDDRDERDDDGRPRYVKREGGEVFDYVERDRR</sequence>
<protein>
    <submittedName>
        <fullName evidence="3">YT521-B-like domain-containing protein</fullName>
    </submittedName>
</protein>
<dbReference type="PANTHER" id="PTHR12357">
    <property type="entry name" value="YTH YT521-B HOMOLOGY DOMAIN-CONTAINING"/>
    <property type="match status" value="1"/>
</dbReference>
<feature type="compositionally biased region" description="Basic and acidic residues" evidence="1">
    <location>
        <begin position="429"/>
        <end position="439"/>
    </location>
</feature>
<dbReference type="Gene3D" id="3.10.590.10">
    <property type="entry name" value="ph1033 like domains"/>
    <property type="match status" value="1"/>
</dbReference>
<proteinExistence type="predicted"/>
<feature type="region of interest" description="Disordered" evidence="1">
    <location>
        <begin position="159"/>
        <end position="321"/>
    </location>
</feature>
<feature type="compositionally biased region" description="Polar residues" evidence="1">
    <location>
        <begin position="394"/>
        <end position="420"/>
    </location>
</feature>
<feature type="compositionally biased region" description="Basic and acidic residues" evidence="1">
    <location>
        <begin position="213"/>
        <end position="224"/>
    </location>
</feature>